<evidence type="ECO:0000313" key="3">
    <source>
        <dbReference type="Proteomes" id="UP000185221"/>
    </source>
</evidence>
<evidence type="ECO:0000256" key="1">
    <source>
        <dbReference type="SAM" id="Phobius"/>
    </source>
</evidence>
<keyword evidence="3" id="KW-1185">Reference proteome</keyword>
<name>A0A1N6FHH0_9BACT</name>
<evidence type="ECO:0000313" key="2">
    <source>
        <dbReference type="EMBL" id="SIN94694.1"/>
    </source>
</evidence>
<proteinExistence type="predicted"/>
<dbReference type="STRING" id="226505.SAMN05444394_2452"/>
<evidence type="ECO:0008006" key="4">
    <source>
        <dbReference type="Google" id="ProtNLM"/>
    </source>
</evidence>
<sequence length="102" mass="10706">MQVIKKIGIGSAARIYGLTLAGIGAIIGIPYGLFVLAFIGTEAAGLPFGSGFILIIILGIPIFYGIIGFLFGALFAWMYNLVASKVGGLEIELSEQKPLTVE</sequence>
<organism evidence="2 3">
    <name type="scientific">Algoriphagus halophilus</name>
    <dbReference type="NCBI Taxonomy" id="226505"/>
    <lineage>
        <taxon>Bacteria</taxon>
        <taxon>Pseudomonadati</taxon>
        <taxon>Bacteroidota</taxon>
        <taxon>Cytophagia</taxon>
        <taxon>Cytophagales</taxon>
        <taxon>Cyclobacteriaceae</taxon>
        <taxon>Algoriphagus</taxon>
    </lineage>
</organism>
<dbReference type="Proteomes" id="UP000185221">
    <property type="component" value="Unassembled WGS sequence"/>
</dbReference>
<gene>
    <name evidence="2" type="ORF">SAMN05444394_2452</name>
</gene>
<dbReference type="RefSeq" id="WP_074225292.1">
    <property type="nucleotide sequence ID" value="NZ_FSRC01000002.1"/>
</dbReference>
<feature type="transmembrane region" description="Helical" evidence="1">
    <location>
        <begin position="51"/>
        <end position="77"/>
    </location>
</feature>
<protein>
    <recommendedName>
        <fullName evidence="4">DUF3566 domain-containing protein</fullName>
    </recommendedName>
</protein>
<keyword evidence="1" id="KW-1133">Transmembrane helix</keyword>
<dbReference type="EMBL" id="FSRC01000002">
    <property type="protein sequence ID" value="SIN94694.1"/>
    <property type="molecule type" value="Genomic_DNA"/>
</dbReference>
<feature type="transmembrane region" description="Helical" evidence="1">
    <location>
        <begin position="15"/>
        <end position="39"/>
    </location>
</feature>
<reference evidence="3" key="1">
    <citation type="submission" date="2016-11" db="EMBL/GenBank/DDBJ databases">
        <authorList>
            <person name="Varghese N."/>
            <person name="Submissions S."/>
        </authorList>
    </citation>
    <scope>NUCLEOTIDE SEQUENCE [LARGE SCALE GENOMIC DNA]</scope>
    <source>
        <strain evidence="3">DSM 15292</strain>
    </source>
</reference>
<dbReference type="AlphaFoldDB" id="A0A1N6FHH0"/>
<accession>A0A1N6FHH0</accession>
<keyword evidence="1" id="KW-0812">Transmembrane</keyword>
<keyword evidence="1" id="KW-0472">Membrane</keyword>